<evidence type="ECO:0000256" key="1">
    <source>
        <dbReference type="SAM" id="MobiDB-lite"/>
    </source>
</evidence>
<sequence>MNVTFPVRPGPSDGEEERSNGTVTVNPEVGSAPWSWEGERDEHRVE</sequence>
<evidence type="ECO:0000313" key="2">
    <source>
        <dbReference type="EMBL" id="MBJ7597652.1"/>
    </source>
</evidence>
<organism evidence="2 3">
    <name type="scientific">Candidatus Nephthysia bennettiae</name>
    <dbReference type="NCBI Taxonomy" id="3127016"/>
    <lineage>
        <taxon>Bacteria</taxon>
        <taxon>Bacillati</taxon>
        <taxon>Candidatus Dormiibacterota</taxon>
        <taxon>Candidatus Dormibacteria</taxon>
        <taxon>Candidatus Dormibacterales</taxon>
        <taxon>Candidatus Dormibacteraceae</taxon>
        <taxon>Candidatus Nephthysia</taxon>
    </lineage>
</organism>
<evidence type="ECO:0000313" key="3">
    <source>
        <dbReference type="Proteomes" id="UP000612893"/>
    </source>
</evidence>
<dbReference type="Proteomes" id="UP000612893">
    <property type="component" value="Unassembled WGS sequence"/>
</dbReference>
<reference evidence="2" key="1">
    <citation type="submission" date="2020-10" db="EMBL/GenBank/DDBJ databases">
        <title>Ca. Dormibacterota MAGs.</title>
        <authorList>
            <person name="Montgomery K."/>
        </authorList>
    </citation>
    <scope>NUCLEOTIDE SEQUENCE [LARGE SCALE GENOMIC DNA]</scope>
    <source>
        <strain evidence="2">SC8812_S17_10</strain>
    </source>
</reference>
<feature type="compositionally biased region" description="Basic and acidic residues" evidence="1">
    <location>
        <begin position="37"/>
        <end position="46"/>
    </location>
</feature>
<dbReference type="EMBL" id="JAEKNR010000072">
    <property type="protein sequence ID" value="MBJ7597652.1"/>
    <property type="molecule type" value="Genomic_DNA"/>
</dbReference>
<accession>A0A934NCR5</accession>
<gene>
    <name evidence="2" type="ORF">JF922_06155</name>
</gene>
<name>A0A934NCR5_9BACT</name>
<protein>
    <submittedName>
        <fullName evidence="2">Uncharacterized protein</fullName>
    </submittedName>
</protein>
<proteinExistence type="predicted"/>
<feature type="region of interest" description="Disordered" evidence="1">
    <location>
        <begin position="1"/>
        <end position="46"/>
    </location>
</feature>
<dbReference type="RefSeq" id="WP_338200054.1">
    <property type="nucleotide sequence ID" value="NZ_JAEKNR010000072.1"/>
</dbReference>
<comment type="caution">
    <text evidence="2">The sequence shown here is derived from an EMBL/GenBank/DDBJ whole genome shotgun (WGS) entry which is preliminary data.</text>
</comment>
<dbReference type="AlphaFoldDB" id="A0A934NCR5"/>
<keyword evidence="3" id="KW-1185">Reference proteome</keyword>